<sequence>MKHLIFFLCLTLTLTACVDDIKTEKDLNRYVNRWVYDYMSAVYYWSDELPTYKASYDNPSAYFNTLINREDRFSSIFENYQEIADRLNGITYTDVGFEFQLFRESAANNKVTGVVLYMKPGTPATTMNIKRGDFFTKINGTELNLNNYSDLIACFNDESSKVTVTFVEYNDGLIVSQNPVTITKASHYKEDPVYLDTIYTIQQKKIGYFVYNFFTDDPGDETKCYDLKLNNMIAKFNQENITDLVVDLRYNSGGLQSSAVNLASMLVPGLTSDKVFNYTEFNKNYTDYFNSTAFKKKYNYNPFVDYFATAIDVKSPAANTYPLQNAGEKLQQIYFLTGRNTASASEMVINGLKPFINCVLIGDTTVGKNVGSILINDEENKKNQWAIMPIILKYFNKDHQSDFTNGFAPDFRIRDDFAYPLGDTRDALLAKAIEQITGIQQYARQPRRISAKEHPIYGNGLRFINRGLIFDNKNNP</sequence>
<dbReference type="PANTHER" id="PTHR32060:SF30">
    <property type="entry name" value="CARBOXY-TERMINAL PROCESSING PROTEASE CTPA"/>
    <property type="match status" value="1"/>
</dbReference>
<dbReference type="GO" id="GO:0006508">
    <property type="term" value="P:proteolysis"/>
    <property type="evidence" value="ECO:0007669"/>
    <property type="project" value="InterPro"/>
</dbReference>
<dbReference type="GO" id="GO:0030288">
    <property type="term" value="C:outer membrane-bounded periplasmic space"/>
    <property type="evidence" value="ECO:0007669"/>
    <property type="project" value="TreeGrafter"/>
</dbReference>
<dbReference type="EMBL" id="VSSQ01000422">
    <property type="protein sequence ID" value="MPL94290.1"/>
    <property type="molecule type" value="Genomic_DNA"/>
</dbReference>
<dbReference type="Gene3D" id="3.90.226.10">
    <property type="entry name" value="2-enoyl-CoA Hydratase, Chain A, domain 1"/>
    <property type="match status" value="1"/>
</dbReference>
<dbReference type="GO" id="GO:0007165">
    <property type="term" value="P:signal transduction"/>
    <property type="evidence" value="ECO:0007669"/>
    <property type="project" value="TreeGrafter"/>
</dbReference>
<organism evidence="3">
    <name type="scientific">bioreactor metagenome</name>
    <dbReference type="NCBI Taxonomy" id="1076179"/>
    <lineage>
        <taxon>unclassified sequences</taxon>
        <taxon>metagenomes</taxon>
        <taxon>ecological metagenomes</taxon>
    </lineage>
</organism>
<dbReference type="SUPFAM" id="SSF52096">
    <property type="entry name" value="ClpP/crotonase"/>
    <property type="match status" value="1"/>
</dbReference>
<comment type="caution">
    <text evidence="3">The sequence shown here is derived from an EMBL/GenBank/DDBJ whole genome shotgun (WGS) entry which is preliminary data.</text>
</comment>
<dbReference type="GO" id="GO:0008236">
    <property type="term" value="F:serine-type peptidase activity"/>
    <property type="evidence" value="ECO:0007669"/>
    <property type="project" value="InterPro"/>
</dbReference>
<dbReference type="AlphaFoldDB" id="A0A644VSV5"/>
<evidence type="ECO:0000313" key="3">
    <source>
        <dbReference type="EMBL" id="MPL94290.1"/>
    </source>
</evidence>
<accession>A0A644VSV5</accession>
<protein>
    <recommendedName>
        <fullName evidence="4">Tail specific protease domain-containing protein</fullName>
    </recommendedName>
</protein>
<evidence type="ECO:0000259" key="2">
    <source>
        <dbReference type="Pfam" id="PF18294"/>
    </source>
</evidence>
<dbReference type="InterPro" id="IPR005151">
    <property type="entry name" value="Tail-specific_protease"/>
</dbReference>
<dbReference type="Gene3D" id="2.30.42.10">
    <property type="match status" value="1"/>
</dbReference>
<dbReference type="PROSITE" id="PS51257">
    <property type="entry name" value="PROKAR_LIPOPROTEIN"/>
    <property type="match status" value="1"/>
</dbReference>
<dbReference type="Gene3D" id="3.30.750.170">
    <property type="match status" value="1"/>
</dbReference>
<dbReference type="SUPFAM" id="SSF50156">
    <property type="entry name" value="PDZ domain-like"/>
    <property type="match status" value="1"/>
</dbReference>
<dbReference type="CDD" id="cd07561">
    <property type="entry name" value="Peptidase_S41_CPP_like"/>
    <property type="match status" value="1"/>
</dbReference>
<dbReference type="GO" id="GO:0004175">
    <property type="term" value="F:endopeptidase activity"/>
    <property type="evidence" value="ECO:0007669"/>
    <property type="project" value="TreeGrafter"/>
</dbReference>
<reference evidence="3" key="1">
    <citation type="submission" date="2019-08" db="EMBL/GenBank/DDBJ databases">
        <authorList>
            <person name="Kucharzyk K."/>
            <person name="Murdoch R.W."/>
            <person name="Higgins S."/>
            <person name="Loffler F."/>
        </authorList>
    </citation>
    <scope>NUCLEOTIDE SEQUENCE</scope>
</reference>
<dbReference type="InterPro" id="IPR036034">
    <property type="entry name" value="PDZ_sf"/>
</dbReference>
<name>A0A644VSV5_9ZZZZ</name>
<dbReference type="PANTHER" id="PTHR32060">
    <property type="entry name" value="TAIL-SPECIFIC PROTEASE"/>
    <property type="match status" value="1"/>
</dbReference>
<proteinExistence type="predicted"/>
<dbReference type="Pfam" id="PF03572">
    <property type="entry name" value="Peptidase_S41"/>
    <property type="match status" value="1"/>
</dbReference>
<dbReference type="InterPro" id="IPR041613">
    <property type="entry name" value="Pept_S41_N"/>
</dbReference>
<evidence type="ECO:0000259" key="1">
    <source>
        <dbReference type="Pfam" id="PF03572"/>
    </source>
</evidence>
<dbReference type="InterPro" id="IPR029045">
    <property type="entry name" value="ClpP/crotonase-like_dom_sf"/>
</dbReference>
<gene>
    <name evidence="3" type="ORF">SDC9_40442</name>
</gene>
<evidence type="ECO:0008006" key="4">
    <source>
        <dbReference type="Google" id="ProtNLM"/>
    </source>
</evidence>
<feature type="domain" description="Tail specific protease" evidence="1">
    <location>
        <begin position="206"/>
        <end position="412"/>
    </location>
</feature>
<dbReference type="Pfam" id="PF18294">
    <property type="entry name" value="Pept_S41_N"/>
    <property type="match status" value="1"/>
</dbReference>
<feature type="domain" description="Peptidase S41 N-terminal" evidence="2">
    <location>
        <begin position="31"/>
        <end position="74"/>
    </location>
</feature>